<dbReference type="InterPro" id="IPR051531">
    <property type="entry name" value="N-acetyltransferase"/>
</dbReference>
<evidence type="ECO:0000313" key="3">
    <source>
        <dbReference type="Proteomes" id="UP000305887"/>
    </source>
</evidence>
<dbReference type="Proteomes" id="UP000305887">
    <property type="component" value="Unassembled WGS sequence"/>
</dbReference>
<accession>A0A5C4MN89</accession>
<dbReference type="PANTHER" id="PTHR43792">
    <property type="entry name" value="GNAT FAMILY, PUTATIVE (AFU_ORTHOLOGUE AFUA_3G00765)-RELATED-RELATED"/>
    <property type="match status" value="1"/>
</dbReference>
<dbReference type="PROSITE" id="PS51186">
    <property type="entry name" value="GNAT"/>
    <property type="match status" value="1"/>
</dbReference>
<proteinExistence type="predicted"/>
<keyword evidence="2" id="KW-0808">Transferase</keyword>
<name>A0A5C4MN89_9RHOB</name>
<keyword evidence="3" id="KW-1185">Reference proteome</keyword>
<evidence type="ECO:0000313" key="2">
    <source>
        <dbReference type="EMBL" id="TNC46801.1"/>
    </source>
</evidence>
<dbReference type="Gene3D" id="3.40.630.30">
    <property type="match status" value="1"/>
</dbReference>
<dbReference type="AlphaFoldDB" id="A0A5C4MN89"/>
<dbReference type="OrthoDB" id="6293260at2"/>
<dbReference type="InterPro" id="IPR000182">
    <property type="entry name" value="GNAT_dom"/>
</dbReference>
<dbReference type="EMBL" id="VDFU01000032">
    <property type="protein sequence ID" value="TNC46801.1"/>
    <property type="molecule type" value="Genomic_DNA"/>
</dbReference>
<dbReference type="PANTHER" id="PTHR43792:SF1">
    <property type="entry name" value="N-ACETYLTRANSFERASE DOMAIN-CONTAINING PROTEIN"/>
    <property type="match status" value="1"/>
</dbReference>
<gene>
    <name evidence="2" type="ORF">FHG66_18065</name>
</gene>
<sequence>MPPQPGPAADLAEKLCALVPALETERLRLRAPTLADFPAWAEILCSPRSVHMDGPYTRDEAFTEFAATVGSWLLRGHGPWTIESRASGEVLGFVCLNMEPSDQEPELGYFLREGAEGHGFAAEATFAARAQGWALGLPSLVSYIDPPNARSVALAERLGARRDRQAEAALAGTGSEGALVYRHLRPEIAP</sequence>
<organism evidence="2 3">
    <name type="scientific">Rubellimicrobium rubrum</name>
    <dbReference type="NCBI Taxonomy" id="2585369"/>
    <lineage>
        <taxon>Bacteria</taxon>
        <taxon>Pseudomonadati</taxon>
        <taxon>Pseudomonadota</taxon>
        <taxon>Alphaproteobacteria</taxon>
        <taxon>Rhodobacterales</taxon>
        <taxon>Roseobacteraceae</taxon>
        <taxon>Rubellimicrobium</taxon>
    </lineage>
</organism>
<protein>
    <submittedName>
        <fullName evidence="2">GNAT family N-acetyltransferase</fullName>
    </submittedName>
</protein>
<evidence type="ECO:0000259" key="1">
    <source>
        <dbReference type="PROSITE" id="PS51186"/>
    </source>
</evidence>
<dbReference type="InterPro" id="IPR016181">
    <property type="entry name" value="Acyl_CoA_acyltransferase"/>
</dbReference>
<dbReference type="Pfam" id="PF13302">
    <property type="entry name" value="Acetyltransf_3"/>
    <property type="match status" value="1"/>
</dbReference>
<dbReference type="GO" id="GO:0016747">
    <property type="term" value="F:acyltransferase activity, transferring groups other than amino-acyl groups"/>
    <property type="evidence" value="ECO:0007669"/>
    <property type="project" value="InterPro"/>
</dbReference>
<reference evidence="2 3" key="1">
    <citation type="submission" date="2019-06" db="EMBL/GenBank/DDBJ databases">
        <title>YIM 131921 draft genome.</title>
        <authorList>
            <person name="Jiang L."/>
        </authorList>
    </citation>
    <scope>NUCLEOTIDE SEQUENCE [LARGE SCALE GENOMIC DNA]</scope>
    <source>
        <strain evidence="2 3">YIM 131921</strain>
    </source>
</reference>
<dbReference type="SUPFAM" id="SSF55729">
    <property type="entry name" value="Acyl-CoA N-acyltransferases (Nat)"/>
    <property type="match status" value="1"/>
</dbReference>
<comment type="caution">
    <text evidence="2">The sequence shown here is derived from an EMBL/GenBank/DDBJ whole genome shotgun (WGS) entry which is preliminary data.</text>
</comment>
<feature type="domain" description="N-acetyltransferase" evidence="1">
    <location>
        <begin position="27"/>
        <end position="186"/>
    </location>
</feature>